<evidence type="ECO:0000256" key="7">
    <source>
        <dbReference type="SAM" id="Phobius"/>
    </source>
</evidence>
<dbReference type="InterPro" id="IPR011992">
    <property type="entry name" value="EF-hand-dom_pair"/>
</dbReference>
<dbReference type="InterPro" id="IPR002219">
    <property type="entry name" value="PKC_DAG/PE"/>
</dbReference>
<feature type="region of interest" description="Disordered" evidence="6">
    <location>
        <begin position="729"/>
        <end position="760"/>
    </location>
</feature>
<dbReference type="PROSITE" id="PS50009">
    <property type="entry name" value="RASGEF_CAT"/>
    <property type="match status" value="1"/>
</dbReference>
<evidence type="ECO:0000256" key="5">
    <source>
        <dbReference type="PROSITE-ProRule" id="PRU00168"/>
    </source>
</evidence>
<dbReference type="AlphaFoldDB" id="A0A915D9J6"/>
<feature type="region of interest" description="Disordered" evidence="6">
    <location>
        <begin position="776"/>
        <end position="802"/>
    </location>
</feature>
<evidence type="ECO:0000313" key="11">
    <source>
        <dbReference type="Proteomes" id="UP000887574"/>
    </source>
</evidence>
<protein>
    <submittedName>
        <fullName evidence="12">Ras guanyl-releasing protein 3</fullName>
    </submittedName>
</protein>
<dbReference type="GO" id="GO:0005085">
    <property type="term" value="F:guanyl-nucleotide exchange factor activity"/>
    <property type="evidence" value="ECO:0007669"/>
    <property type="project" value="UniProtKB-KW"/>
</dbReference>
<dbReference type="SUPFAM" id="SSF57889">
    <property type="entry name" value="Cysteine-rich domain"/>
    <property type="match status" value="1"/>
</dbReference>
<feature type="transmembrane region" description="Helical" evidence="7">
    <location>
        <begin position="815"/>
        <end position="839"/>
    </location>
</feature>
<proteinExistence type="predicted"/>
<evidence type="ECO:0000256" key="3">
    <source>
        <dbReference type="ARBA" id="ARBA00022833"/>
    </source>
</evidence>
<dbReference type="GO" id="GO:0007265">
    <property type="term" value="P:Ras protein signal transduction"/>
    <property type="evidence" value="ECO:0007669"/>
    <property type="project" value="TreeGrafter"/>
</dbReference>
<dbReference type="GO" id="GO:0005509">
    <property type="term" value="F:calcium ion binding"/>
    <property type="evidence" value="ECO:0007669"/>
    <property type="project" value="InterPro"/>
</dbReference>
<accession>A0A915D9J6</accession>
<dbReference type="InterPro" id="IPR008937">
    <property type="entry name" value="Ras-like_GEF"/>
</dbReference>
<evidence type="ECO:0000256" key="1">
    <source>
        <dbReference type="ARBA" id="ARBA00022658"/>
    </source>
</evidence>
<evidence type="ECO:0000259" key="9">
    <source>
        <dbReference type="PROSITE" id="PS50081"/>
    </source>
</evidence>
<dbReference type="Gene3D" id="1.10.840.10">
    <property type="entry name" value="Ras guanine-nucleotide exchange factors catalytic domain"/>
    <property type="match status" value="1"/>
</dbReference>
<feature type="compositionally biased region" description="Low complexity" evidence="6">
    <location>
        <begin position="903"/>
        <end position="943"/>
    </location>
</feature>
<reference evidence="12" key="1">
    <citation type="submission" date="2022-11" db="UniProtKB">
        <authorList>
            <consortium name="WormBaseParasite"/>
        </authorList>
    </citation>
    <scope>IDENTIFICATION</scope>
</reference>
<dbReference type="SUPFAM" id="SSF47473">
    <property type="entry name" value="EF-hand"/>
    <property type="match status" value="1"/>
</dbReference>
<evidence type="ECO:0000256" key="2">
    <source>
        <dbReference type="ARBA" id="ARBA00022723"/>
    </source>
</evidence>
<keyword evidence="4" id="KW-0106">Calcium</keyword>
<keyword evidence="7" id="KW-1133">Transmembrane helix</keyword>
<keyword evidence="7" id="KW-0812">Transmembrane</keyword>
<dbReference type="InterPro" id="IPR046349">
    <property type="entry name" value="C1-like_sf"/>
</dbReference>
<dbReference type="Gene3D" id="3.30.60.20">
    <property type="match status" value="1"/>
</dbReference>
<dbReference type="SMART" id="SM00109">
    <property type="entry name" value="C1"/>
    <property type="match status" value="1"/>
</dbReference>
<feature type="region of interest" description="Disordered" evidence="6">
    <location>
        <begin position="851"/>
        <end position="943"/>
    </location>
</feature>
<dbReference type="PROSITE" id="PS50081">
    <property type="entry name" value="ZF_DAG_PE_2"/>
    <property type="match status" value="1"/>
</dbReference>
<evidence type="ECO:0000256" key="6">
    <source>
        <dbReference type="SAM" id="MobiDB-lite"/>
    </source>
</evidence>
<evidence type="ECO:0000313" key="12">
    <source>
        <dbReference type="WBParaSite" id="jg16994"/>
    </source>
</evidence>
<sequence>MNFPSCSSADESDLNVFALIRRCSDSFDEHGEPTSELPQCLFMIGEYLLENTELMAQFVSLYQEEPDEYGVKICSAVSFWIRHFPMHFDANHQLCALVDRLKKMMLQEGKIEQNLVNDLDLSSVPSYAWLRNVSVRNPVSRHVSLSFDQWSPEDLSNAMSHIDYRVLSRVTIPEIKRYVRANKLSQTPILERSIAVFNSLSCWVQCMILSKNGARERADIITKFINVGKNLRKQCNFNTLMAVIGGVSHSNISRLTKTHALLEEDVKKDLANLTQLLSNSNNYASYRKTIQEVRNRFKIPIMGIHLKDLIAWHIVSSEFDKTRNISEKKLFQLANLLSYFLGVNRQMHNFADPNMDLINTLKVSFDISYNENDIYDLSLKREPRTLLNFQSGVQKPIVFADWASGVLPAPDPDTINKHITAMVEAVFKHYDNDKDAYISSTIDMDRDGQISKSEMKAYFINLNKQSTEFRRGFKHSFSEATFLTPAVCAHCKKLLWGIIRQGFKCKDCGLIVHEACKDVAVVECRLKNAASNISVGFSDWILNSPRNNGSRLGSSATVAAANCSAKKSAGAVRNKNRTISTVSESPSPSPELPHPLPSDVSNSSTAFMSATNSLRSSFHRFIRPSKNRATSETTECVRPKKLEATSGSGCNAGNCIASSSSNPAVEHQASLASEEVFEEENNASGLLSPTPLTSVKKCEASENGHRRLAATTPITSRFYLPSPAMSPTKKKIVAAKKKANPSTESPSLDDNLNSNAAAASNRNSEDIQLQIINMMPSGKQGQRQRPLNVPYQASRPVRPKRDRMQELRQCWAKPASKVICLAVTVLIIVAILFLVYFVFWNRGNNPYDYDNSYQRRQGSQQRNNGYSNSNSYHNNPSINSQNNPNLQSLLNQPRSGDLSENRQNQGNNLNSQYQQQQQHFPGSSYQQLNNNQQQQPQPYGNPT</sequence>
<dbReference type="PROSITE" id="PS00479">
    <property type="entry name" value="ZF_DAG_PE_1"/>
    <property type="match status" value="1"/>
</dbReference>
<feature type="region of interest" description="Disordered" evidence="6">
    <location>
        <begin position="569"/>
        <end position="604"/>
    </location>
</feature>
<dbReference type="InterPro" id="IPR018247">
    <property type="entry name" value="EF_Hand_1_Ca_BS"/>
</dbReference>
<feature type="domain" description="Ras-GEF" evidence="8">
    <location>
        <begin position="151"/>
        <end position="384"/>
    </location>
</feature>
<keyword evidence="1 5" id="KW-0344">Guanine-nucleotide releasing factor</keyword>
<keyword evidence="2" id="KW-0479">Metal-binding</keyword>
<dbReference type="InterPro" id="IPR036964">
    <property type="entry name" value="RASGEF_cat_dom_sf"/>
</dbReference>
<evidence type="ECO:0000259" key="8">
    <source>
        <dbReference type="PROSITE" id="PS50009"/>
    </source>
</evidence>
<dbReference type="InterPro" id="IPR002048">
    <property type="entry name" value="EF_hand_dom"/>
</dbReference>
<dbReference type="CDD" id="cd20808">
    <property type="entry name" value="C1_RASGRP"/>
    <property type="match status" value="1"/>
</dbReference>
<name>A0A915D9J6_9BILA</name>
<feature type="compositionally biased region" description="Low complexity" evidence="6">
    <location>
        <begin position="748"/>
        <end position="760"/>
    </location>
</feature>
<evidence type="ECO:0000256" key="4">
    <source>
        <dbReference type="ARBA" id="ARBA00022837"/>
    </source>
</evidence>
<dbReference type="GO" id="GO:0005886">
    <property type="term" value="C:plasma membrane"/>
    <property type="evidence" value="ECO:0007669"/>
    <property type="project" value="TreeGrafter"/>
</dbReference>
<dbReference type="InterPro" id="IPR023578">
    <property type="entry name" value="Ras_GEF_dom_sf"/>
</dbReference>
<keyword evidence="3" id="KW-0862">Zinc</keyword>
<dbReference type="SUPFAM" id="SSF48366">
    <property type="entry name" value="Ras GEF"/>
    <property type="match status" value="1"/>
</dbReference>
<dbReference type="PANTHER" id="PTHR23113:SF252">
    <property type="entry name" value="RAS GUANYL-RELEASING PROTEIN 3"/>
    <property type="match status" value="1"/>
</dbReference>
<dbReference type="WBParaSite" id="jg16994">
    <property type="protein sequence ID" value="jg16994"/>
    <property type="gene ID" value="jg16994"/>
</dbReference>
<feature type="compositionally biased region" description="Basic residues" evidence="6">
    <location>
        <begin position="729"/>
        <end position="739"/>
    </location>
</feature>
<dbReference type="Pfam" id="PF00130">
    <property type="entry name" value="C1_1"/>
    <property type="match status" value="1"/>
</dbReference>
<dbReference type="PANTHER" id="PTHR23113">
    <property type="entry name" value="GUANINE NUCLEOTIDE EXCHANGE FACTOR"/>
    <property type="match status" value="1"/>
</dbReference>
<dbReference type="PROSITE" id="PS00018">
    <property type="entry name" value="EF_HAND_1"/>
    <property type="match status" value="1"/>
</dbReference>
<dbReference type="Proteomes" id="UP000887574">
    <property type="component" value="Unplaced"/>
</dbReference>
<evidence type="ECO:0000259" key="10">
    <source>
        <dbReference type="PROSITE" id="PS50222"/>
    </source>
</evidence>
<keyword evidence="7" id="KW-0472">Membrane</keyword>
<feature type="compositionally biased region" description="Pro residues" evidence="6">
    <location>
        <begin position="587"/>
        <end position="596"/>
    </location>
</feature>
<dbReference type="Gene3D" id="1.20.870.10">
    <property type="entry name" value="Son of sevenless (SoS) protein Chain: S domain 1"/>
    <property type="match status" value="1"/>
</dbReference>
<organism evidence="11 12">
    <name type="scientific">Ditylenchus dipsaci</name>
    <dbReference type="NCBI Taxonomy" id="166011"/>
    <lineage>
        <taxon>Eukaryota</taxon>
        <taxon>Metazoa</taxon>
        <taxon>Ecdysozoa</taxon>
        <taxon>Nematoda</taxon>
        <taxon>Chromadorea</taxon>
        <taxon>Rhabditida</taxon>
        <taxon>Tylenchina</taxon>
        <taxon>Tylenchomorpha</taxon>
        <taxon>Sphaerularioidea</taxon>
        <taxon>Anguinidae</taxon>
        <taxon>Anguininae</taxon>
        <taxon>Ditylenchus</taxon>
    </lineage>
</organism>
<dbReference type="PROSITE" id="PS50222">
    <property type="entry name" value="EF_HAND_2"/>
    <property type="match status" value="1"/>
</dbReference>
<dbReference type="InterPro" id="IPR001895">
    <property type="entry name" value="RASGEF_cat_dom"/>
</dbReference>
<dbReference type="SMART" id="SM00147">
    <property type="entry name" value="RasGEF"/>
    <property type="match status" value="1"/>
</dbReference>
<keyword evidence="11" id="KW-1185">Reference proteome</keyword>
<dbReference type="Pfam" id="PF00617">
    <property type="entry name" value="RasGEF"/>
    <property type="match status" value="1"/>
</dbReference>
<feature type="domain" description="Phorbol-ester/DAG-type" evidence="9">
    <location>
        <begin position="474"/>
        <end position="524"/>
    </location>
</feature>
<dbReference type="CDD" id="cd00155">
    <property type="entry name" value="RasGEF"/>
    <property type="match status" value="1"/>
</dbReference>
<feature type="domain" description="EF-hand" evidence="10">
    <location>
        <begin position="442"/>
        <end position="465"/>
    </location>
</feature>
<feature type="compositionally biased region" description="Low complexity" evidence="6">
    <location>
        <begin position="851"/>
        <end position="893"/>
    </location>
</feature>